<dbReference type="RefSeq" id="WP_263227215.1">
    <property type="nucleotide sequence ID" value="NZ_CP106793.1"/>
</dbReference>
<protein>
    <submittedName>
        <fullName evidence="1">Uncharacterized protein</fullName>
    </submittedName>
</protein>
<name>A0ABY6DZV3_9ACTN</name>
<accession>A0ABY6DZV3</accession>
<reference evidence="1" key="1">
    <citation type="submission" date="2022-10" db="EMBL/GenBank/DDBJ databases">
        <authorList>
            <person name="Mo P."/>
        </authorList>
    </citation>
    <scope>NUCLEOTIDE SEQUENCE</scope>
    <source>
        <strain evidence="1">HUAS 13-4</strain>
    </source>
</reference>
<keyword evidence="2" id="KW-1185">Reference proteome</keyword>
<dbReference type="Proteomes" id="UP001061298">
    <property type="component" value="Chromosome"/>
</dbReference>
<sequence length="48" mass="5164">MASQLFKKAPGANQPTCHYFKISHPSTVVLAGLRGEAFTGMRSRAAQT</sequence>
<organism evidence="1 2">
    <name type="scientific">Streptomyces cynarae</name>
    <dbReference type="NCBI Taxonomy" id="2981134"/>
    <lineage>
        <taxon>Bacteria</taxon>
        <taxon>Bacillati</taxon>
        <taxon>Actinomycetota</taxon>
        <taxon>Actinomycetes</taxon>
        <taxon>Kitasatosporales</taxon>
        <taxon>Streptomycetaceae</taxon>
        <taxon>Streptomyces</taxon>
    </lineage>
</organism>
<dbReference type="EMBL" id="CP106793">
    <property type="protein sequence ID" value="UXY17368.1"/>
    <property type="molecule type" value="Genomic_DNA"/>
</dbReference>
<evidence type="ECO:0000313" key="2">
    <source>
        <dbReference type="Proteomes" id="UP001061298"/>
    </source>
</evidence>
<gene>
    <name evidence="1" type="ORF">N8I84_00105</name>
</gene>
<evidence type="ECO:0000313" key="1">
    <source>
        <dbReference type="EMBL" id="UXY17368.1"/>
    </source>
</evidence>
<proteinExistence type="predicted"/>